<comment type="caution">
    <text evidence="1">The sequence shown here is derived from an EMBL/GenBank/DDBJ whole genome shotgun (WGS) entry which is preliminary data.</text>
</comment>
<keyword evidence="2" id="KW-1185">Reference proteome</keyword>
<dbReference type="Proteomes" id="UP000318053">
    <property type="component" value="Unassembled WGS sequence"/>
</dbReference>
<accession>A0A5C5WZ31</accession>
<dbReference type="AlphaFoldDB" id="A0A5C5WZ31"/>
<evidence type="ECO:0000313" key="2">
    <source>
        <dbReference type="Proteomes" id="UP000318053"/>
    </source>
</evidence>
<organism evidence="1 2">
    <name type="scientific">Allorhodopirellula solitaria</name>
    <dbReference type="NCBI Taxonomy" id="2527987"/>
    <lineage>
        <taxon>Bacteria</taxon>
        <taxon>Pseudomonadati</taxon>
        <taxon>Planctomycetota</taxon>
        <taxon>Planctomycetia</taxon>
        <taxon>Pirellulales</taxon>
        <taxon>Pirellulaceae</taxon>
        <taxon>Allorhodopirellula</taxon>
    </lineage>
</organism>
<dbReference type="EMBL" id="SJPK01000021">
    <property type="protein sequence ID" value="TWT55868.1"/>
    <property type="molecule type" value="Genomic_DNA"/>
</dbReference>
<evidence type="ECO:0000313" key="1">
    <source>
        <dbReference type="EMBL" id="TWT55868.1"/>
    </source>
</evidence>
<protein>
    <submittedName>
        <fullName evidence="1">Uncharacterized protein</fullName>
    </submittedName>
</protein>
<proteinExistence type="predicted"/>
<reference evidence="1 2" key="1">
    <citation type="submission" date="2019-02" db="EMBL/GenBank/DDBJ databases">
        <title>Deep-cultivation of Planctomycetes and their phenomic and genomic characterization uncovers novel biology.</title>
        <authorList>
            <person name="Wiegand S."/>
            <person name="Jogler M."/>
            <person name="Boedeker C."/>
            <person name="Pinto D."/>
            <person name="Vollmers J."/>
            <person name="Rivas-Marin E."/>
            <person name="Kohn T."/>
            <person name="Peeters S.H."/>
            <person name="Heuer A."/>
            <person name="Rast P."/>
            <person name="Oberbeckmann S."/>
            <person name="Bunk B."/>
            <person name="Jeske O."/>
            <person name="Meyerdierks A."/>
            <person name="Storesund J.E."/>
            <person name="Kallscheuer N."/>
            <person name="Luecker S."/>
            <person name="Lage O.M."/>
            <person name="Pohl T."/>
            <person name="Merkel B.J."/>
            <person name="Hornburger P."/>
            <person name="Mueller R.-W."/>
            <person name="Bruemmer F."/>
            <person name="Labrenz M."/>
            <person name="Spormann A.M."/>
            <person name="Op Den Camp H."/>
            <person name="Overmann J."/>
            <person name="Amann R."/>
            <person name="Jetten M.S.M."/>
            <person name="Mascher T."/>
            <person name="Medema M.H."/>
            <person name="Devos D.P."/>
            <person name="Kaster A.-K."/>
            <person name="Ovreas L."/>
            <person name="Rohde M."/>
            <person name="Galperin M.Y."/>
            <person name="Jogler C."/>
        </authorList>
    </citation>
    <scope>NUCLEOTIDE SEQUENCE [LARGE SCALE GENOMIC DNA]</scope>
    <source>
        <strain evidence="1 2">CA85</strain>
    </source>
</reference>
<name>A0A5C5WZ31_9BACT</name>
<gene>
    <name evidence="1" type="ORF">CA85_47660</name>
</gene>
<sequence length="88" mass="9318">MQRYPLGSRLAEMCYCRSALRADCVWSELSGVNGCAQPAGEEGGTLRAGDWALRELIAGGGPTPGRNQLGELSDIVARFSEPIAYGVS</sequence>